<sequence>MPGAPLKCACAWARRVLAASVADAYDAGSMTALSQYGHDATTISLSAEAMCPAQRPRASPGELSPMNARHRSTPFILVRSALMAACPLLSVWLAVA</sequence>
<comment type="caution">
    <text evidence="1">The sequence shown here is derived from an EMBL/GenBank/DDBJ whole genome shotgun (WGS) entry which is preliminary data.</text>
</comment>
<dbReference type="EMBL" id="MU277224">
    <property type="protein sequence ID" value="KAI0059688.1"/>
    <property type="molecule type" value="Genomic_DNA"/>
</dbReference>
<reference evidence="1" key="1">
    <citation type="submission" date="2021-03" db="EMBL/GenBank/DDBJ databases">
        <authorList>
            <consortium name="DOE Joint Genome Institute"/>
            <person name="Ahrendt S."/>
            <person name="Looney B.P."/>
            <person name="Miyauchi S."/>
            <person name="Morin E."/>
            <person name="Drula E."/>
            <person name="Courty P.E."/>
            <person name="Chicoki N."/>
            <person name="Fauchery L."/>
            <person name="Kohler A."/>
            <person name="Kuo A."/>
            <person name="Labutti K."/>
            <person name="Pangilinan J."/>
            <person name="Lipzen A."/>
            <person name="Riley R."/>
            <person name="Andreopoulos W."/>
            <person name="He G."/>
            <person name="Johnson J."/>
            <person name="Barry K.W."/>
            <person name="Grigoriev I.V."/>
            <person name="Nagy L."/>
            <person name="Hibbett D."/>
            <person name="Henrissat B."/>
            <person name="Matheny P.B."/>
            <person name="Labbe J."/>
            <person name="Martin F."/>
        </authorList>
    </citation>
    <scope>NUCLEOTIDE SEQUENCE</scope>
    <source>
        <strain evidence="1">HHB10654</strain>
    </source>
</reference>
<dbReference type="Proteomes" id="UP000814140">
    <property type="component" value="Unassembled WGS sequence"/>
</dbReference>
<keyword evidence="2" id="KW-1185">Reference proteome</keyword>
<accession>A0ACB8STW9</accession>
<protein>
    <submittedName>
        <fullName evidence="1">Uncharacterized protein</fullName>
    </submittedName>
</protein>
<reference evidence="1" key="2">
    <citation type="journal article" date="2022" name="New Phytol.">
        <title>Evolutionary transition to the ectomycorrhizal habit in the genomes of a hyperdiverse lineage of mushroom-forming fungi.</title>
        <authorList>
            <person name="Looney B."/>
            <person name="Miyauchi S."/>
            <person name="Morin E."/>
            <person name="Drula E."/>
            <person name="Courty P.E."/>
            <person name="Kohler A."/>
            <person name="Kuo A."/>
            <person name="LaButti K."/>
            <person name="Pangilinan J."/>
            <person name="Lipzen A."/>
            <person name="Riley R."/>
            <person name="Andreopoulos W."/>
            <person name="He G."/>
            <person name="Johnson J."/>
            <person name="Nolan M."/>
            <person name="Tritt A."/>
            <person name="Barry K.W."/>
            <person name="Grigoriev I.V."/>
            <person name="Nagy L.G."/>
            <person name="Hibbett D."/>
            <person name="Henrissat B."/>
            <person name="Matheny P.B."/>
            <person name="Labbe J."/>
            <person name="Martin F.M."/>
        </authorList>
    </citation>
    <scope>NUCLEOTIDE SEQUENCE</scope>
    <source>
        <strain evidence="1">HHB10654</strain>
    </source>
</reference>
<organism evidence="1 2">
    <name type="scientific">Artomyces pyxidatus</name>
    <dbReference type="NCBI Taxonomy" id="48021"/>
    <lineage>
        <taxon>Eukaryota</taxon>
        <taxon>Fungi</taxon>
        <taxon>Dikarya</taxon>
        <taxon>Basidiomycota</taxon>
        <taxon>Agaricomycotina</taxon>
        <taxon>Agaricomycetes</taxon>
        <taxon>Russulales</taxon>
        <taxon>Auriscalpiaceae</taxon>
        <taxon>Artomyces</taxon>
    </lineage>
</organism>
<evidence type="ECO:0000313" key="1">
    <source>
        <dbReference type="EMBL" id="KAI0059688.1"/>
    </source>
</evidence>
<gene>
    <name evidence="1" type="ORF">BV25DRAFT_1828662</name>
</gene>
<name>A0ACB8STW9_9AGAM</name>
<proteinExistence type="predicted"/>
<evidence type="ECO:0000313" key="2">
    <source>
        <dbReference type="Proteomes" id="UP000814140"/>
    </source>
</evidence>